<keyword evidence="1" id="KW-0472">Membrane</keyword>
<accession>Q1UZV4</accession>
<reference evidence="2 3" key="1">
    <citation type="submission" date="2006-04" db="EMBL/GenBank/DDBJ databases">
        <authorList>
            <person name="Giovannoni S.J."/>
            <person name="Cho J.-C."/>
            <person name="Ferriera S."/>
            <person name="Johnson J."/>
            <person name="Kravitz S."/>
            <person name="Halpern A."/>
            <person name="Remington K."/>
            <person name="Beeson K."/>
            <person name="Tran B."/>
            <person name="Rogers Y.-H."/>
            <person name="Friedman R."/>
            <person name="Venter J.C."/>
        </authorList>
    </citation>
    <scope>NUCLEOTIDE SEQUENCE [LARGE SCALE GENOMIC DNA]</scope>
    <source>
        <strain evidence="2 3">HTCC1002</strain>
    </source>
</reference>
<dbReference type="Proteomes" id="UP000005306">
    <property type="component" value="Unassembled WGS sequence"/>
</dbReference>
<gene>
    <name evidence="2" type="ORF">PU1002_00155</name>
</gene>
<dbReference type="PROSITE" id="PS00409">
    <property type="entry name" value="PROKAR_NTER_METHYL"/>
    <property type="match status" value="1"/>
</dbReference>
<dbReference type="HOGENOM" id="CLU_1102021_0_0_5"/>
<dbReference type="Gene3D" id="3.30.700.10">
    <property type="entry name" value="Glycoprotein, Type 4 Pilin"/>
    <property type="match status" value="1"/>
</dbReference>
<sequence>MKVINNKKGFTLIELLVVVAIIGILASVGIVSFQGYTKMAKNRVLVANWKTISKVIELELAAANNGLDSFIAEYDEDGNMVSEKMDGNTTCNNFAFSVQQHFSHFKNPYNLEWESVTVDTLAQSQHRKGQIQLVCYSHFASFGDGGGCPISSDACRLLLIAYKEDRGRWNTPDGKCDNTIVSTTGDGWQRNNREFVNDCYNQILVGGDQRESQAQAQSDCGWDSSIHGSWAVNQNSIRDEAGGKCSGSSGTTCS</sequence>
<dbReference type="AlphaFoldDB" id="Q1UZV4"/>
<comment type="caution">
    <text evidence="2">The sequence shown here is derived from an EMBL/GenBank/DDBJ whole genome shotgun (WGS) entry which is preliminary data.</text>
</comment>
<dbReference type="InterPro" id="IPR012902">
    <property type="entry name" value="N_methyl_site"/>
</dbReference>
<dbReference type="RefSeq" id="WP_006996674.1">
    <property type="nucleotide sequence ID" value="NZ_CH724130.1"/>
</dbReference>
<protein>
    <submittedName>
        <fullName evidence="2">Fimbrial protein pilin</fullName>
    </submittedName>
</protein>
<dbReference type="Pfam" id="PF07963">
    <property type="entry name" value="N_methyl"/>
    <property type="match status" value="1"/>
</dbReference>
<proteinExistence type="predicted"/>
<organism evidence="2 3">
    <name type="scientific">Pelagibacter ubique (strain HTCC1002)</name>
    <dbReference type="NCBI Taxonomy" id="314261"/>
    <lineage>
        <taxon>Bacteria</taxon>
        <taxon>Pseudomonadati</taxon>
        <taxon>Pseudomonadota</taxon>
        <taxon>Alphaproteobacteria</taxon>
        <taxon>Candidatus Pelagibacterales</taxon>
        <taxon>Candidatus Pelagibacteraceae</taxon>
        <taxon>Candidatus Pelagibacter</taxon>
    </lineage>
</organism>
<feature type="transmembrane region" description="Helical" evidence="1">
    <location>
        <begin position="12"/>
        <end position="33"/>
    </location>
</feature>
<keyword evidence="1" id="KW-0812">Transmembrane</keyword>
<dbReference type="PANTHER" id="PTHR30093">
    <property type="entry name" value="GENERAL SECRETION PATHWAY PROTEIN G"/>
    <property type="match status" value="1"/>
</dbReference>
<evidence type="ECO:0000313" key="3">
    <source>
        <dbReference type="Proteomes" id="UP000005306"/>
    </source>
</evidence>
<dbReference type="EMBL" id="AAPV01000002">
    <property type="protein sequence ID" value="EAS84087.1"/>
    <property type="molecule type" value="Genomic_DNA"/>
</dbReference>
<dbReference type="SUPFAM" id="SSF54523">
    <property type="entry name" value="Pili subunits"/>
    <property type="match status" value="1"/>
</dbReference>
<evidence type="ECO:0000256" key="1">
    <source>
        <dbReference type="SAM" id="Phobius"/>
    </source>
</evidence>
<keyword evidence="1" id="KW-1133">Transmembrane helix</keyword>
<name>Q1UZV4_PELU1</name>
<evidence type="ECO:0000313" key="2">
    <source>
        <dbReference type="EMBL" id="EAS84087.1"/>
    </source>
</evidence>
<dbReference type="InterPro" id="IPR045584">
    <property type="entry name" value="Pilin-like"/>
</dbReference>
<dbReference type="NCBIfam" id="TIGR02532">
    <property type="entry name" value="IV_pilin_GFxxxE"/>
    <property type="match status" value="1"/>
</dbReference>